<gene>
    <name evidence="2" type="ORF">DAEQUDRAFT_755037</name>
</gene>
<keyword evidence="3" id="KW-1185">Reference proteome</keyword>
<reference evidence="2 3" key="1">
    <citation type="journal article" date="2016" name="Mol. Biol. Evol.">
        <title>Comparative Genomics of Early-Diverging Mushroom-Forming Fungi Provides Insights into the Origins of Lignocellulose Decay Capabilities.</title>
        <authorList>
            <person name="Nagy L.G."/>
            <person name="Riley R."/>
            <person name="Tritt A."/>
            <person name="Adam C."/>
            <person name="Daum C."/>
            <person name="Floudas D."/>
            <person name="Sun H."/>
            <person name="Yadav J.S."/>
            <person name="Pangilinan J."/>
            <person name="Larsson K.H."/>
            <person name="Matsuura K."/>
            <person name="Barry K."/>
            <person name="Labutti K."/>
            <person name="Kuo R."/>
            <person name="Ohm R.A."/>
            <person name="Bhattacharya S.S."/>
            <person name="Shirouzu T."/>
            <person name="Yoshinaga Y."/>
            <person name="Martin F.M."/>
            <person name="Grigoriev I.V."/>
            <person name="Hibbett D.S."/>
        </authorList>
    </citation>
    <scope>NUCLEOTIDE SEQUENCE [LARGE SCALE GENOMIC DNA]</scope>
    <source>
        <strain evidence="2 3">L-15889</strain>
    </source>
</reference>
<dbReference type="OrthoDB" id="3132420at2759"/>
<feature type="domain" description="DUF6593" evidence="1">
    <location>
        <begin position="70"/>
        <end position="184"/>
    </location>
</feature>
<sequence length="195" mass="22185">MASTDLVVQWVYPPASANADKRTFQINQIVEGSTETVEMYRVRTVFRTLSIGVLIVVLGLKQFNHPNTGTNTGVTTISRKNPATQRWENAGQVEWLSDHTANVFFGTERVHIRELRRMKKQSSNSRRFKAGGSEYKWKQAENGKDLFCVSTRGKVVATWSEEQSTLRVTDRGEGILDRVVVTCFLNSWMNGLKLW</sequence>
<evidence type="ECO:0000259" key="1">
    <source>
        <dbReference type="Pfam" id="PF20236"/>
    </source>
</evidence>
<organism evidence="2 3">
    <name type="scientific">Daedalea quercina L-15889</name>
    <dbReference type="NCBI Taxonomy" id="1314783"/>
    <lineage>
        <taxon>Eukaryota</taxon>
        <taxon>Fungi</taxon>
        <taxon>Dikarya</taxon>
        <taxon>Basidiomycota</taxon>
        <taxon>Agaricomycotina</taxon>
        <taxon>Agaricomycetes</taxon>
        <taxon>Polyporales</taxon>
        <taxon>Fomitopsis</taxon>
    </lineage>
</organism>
<dbReference type="InterPro" id="IPR046528">
    <property type="entry name" value="DUF6593"/>
</dbReference>
<accession>A0A165SWN2</accession>
<evidence type="ECO:0000313" key="2">
    <source>
        <dbReference type="EMBL" id="KZT72598.1"/>
    </source>
</evidence>
<protein>
    <recommendedName>
        <fullName evidence="1">DUF6593 domain-containing protein</fullName>
    </recommendedName>
</protein>
<dbReference type="EMBL" id="KV429040">
    <property type="protein sequence ID" value="KZT72598.1"/>
    <property type="molecule type" value="Genomic_DNA"/>
</dbReference>
<dbReference type="Proteomes" id="UP000076727">
    <property type="component" value="Unassembled WGS sequence"/>
</dbReference>
<name>A0A165SWN2_9APHY</name>
<proteinExistence type="predicted"/>
<dbReference type="Pfam" id="PF20236">
    <property type="entry name" value="DUF6593"/>
    <property type="match status" value="1"/>
</dbReference>
<dbReference type="AlphaFoldDB" id="A0A165SWN2"/>
<evidence type="ECO:0000313" key="3">
    <source>
        <dbReference type="Proteomes" id="UP000076727"/>
    </source>
</evidence>